<dbReference type="PANTHER" id="PTHR45694:SF18">
    <property type="entry name" value="GLUTAREDOXIN-1-RELATED"/>
    <property type="match status" value="1"/>
</dbReference>
<gene>
    <name evidence="9" type="primary">grxC</name>
    <name evidence="9" type="ORF">CHU93_05355</name>
</gene>
<dbReference type="InterPro" id="IPR011900">
    <property type="entry name" value="GRX_bact"/>
</dbReference>
<dbReference type="InterPro" id="IPR002109">
    <property type="entry name" value="Glutaredoxin"/>
</dbReference>
<keyword evidence="6 7" id="KW-0676">Redox-active center</keyword>
<dbReference type="GO" id="GO:0045454">
    <property type="term" value="P:cell redox homeostasis"/>
    <property type="evidence" value="ECO:0007669"/>
    <property type="project" value="InterPro"/>
</dbReference>
<dbReference type="EMBL" id="NOXT01000094">
    <property type="protein sequence ID" value="OYQ31088.1"/>
    <property type="molecule type" value="Genomic_DNA"/>
</dbReference>
<comment type="caution">
    <text evidence="9">The sequence shown here is derived from an EMBL/GenBank/DDBJ whole genome shotgun (WGS) entry which is preliminary data.</text>
</comment>
<dbReference type="PROSITE" id="PS51354">
    <property type="entry name" value="GLUTAREDOXIN_2"/>
    <property type="match status" value="1"/>
</dbReference>
<dbReference type="InterPro" id="IPR036249">
    <property type="entry name" value="Thioredoxin-like_sf"/>
</dbReference>
<evidence type="ECO:0000313" key="10">
    <source>
        <dbReference type="Proteomes" id="UP000216991"/>
    </source>
</evidence>
<evidence type="ECO:0000313" key="9">
    <source>
        <dbReference type="EMBL" id="OYQ31088.1"/>
    </source>
</evidence>
<dbReference type="SUPFAM" id="SSF52833">
    <property type="entry name" value="Thioredoxin-like"/>
    <property type="match status" value="1"/>
</dbReference>
<reference evidence="9 10" key="1">
    <citation type="submission" date="2017-07" db="EMBL/GenBank/DDBJ databases">
        <title>Sandarakinorhabdus cyanobacteriorum sp. nov., a novel bacterium isolated from cyanobacterial aggregates in a eutrophic lake.</title>
        <authorList>
            <person name="Cai H."/>
        </authorList>
    </citation>
    <scope>NUCLEOTIDE SEQUENCE [LARGE SCALE GENOMIC DNA]</scope>
    <source>
        <strain evidence="9 10">TH057</strain>
    </source>
</reference>
<keyword evidence="4 7" id="KW-0249">Electron transport</keyword>
<dbReference type="GO" id="GO:0015038">
    <property type="term" value="F:glutathione disulfide oxidoreductase activity"/>
    <property type="evidence" value="ECO:0007669"/>
    <property type="project" value="UniProtKB-UniRule"/>
</dbReference>
<keyword evidence="3 7" id="KW-0813">Transport</keyword>
<evidence type="ECO:0000256" key="6">
    <source>
        <dbReference type="ARBA" id="ARBA00023284"/>
    </source>
</evidence>
<evidence type="ECO:0000256" key="1">
    <source>
        <dbReference type="ARBA" id="ARBA00002549"/>
    </source>
</evidence>
<organism evidence="9 10">
    <name type="scientific">Sandarakinorhabdus cyanobacteriorum</name>
    <dbReference type="NCBI Taxonomy" id="1981098"/>
    <lineage>
        <taxon>Bacteria</taxon>
        <taxon>Pseudomonadati</taxon>
        <taxon>Pseudomonadota</taxon>
        <taxon>Alphaproteobacteria</taxon>
        <taxon>Sphingomonadales</taxon>
        <taxon>Sphingosinicellaceae</taxon>
        <taxon>Sandarakinorhabdus</taxon>
    </lineage>
</organism>
<evidence type="ECO:0000256" key="2">
    <source>
        <dbReference type="ARBA" id="ARBA00007787"/>
    </source>
</evidence>
<evidence type="ECO:0000256" key="3">
    <source>
        <dbReference type="ARBA" id="ARBA00022448"/>
    </source>
</evidence>
<accession>A0A255YPF9</accession>
<sequence length="85" mass="9178">MAKVEIYTKFLCPYCTRAKALLSGKGVAFEEIDISTGGPRRTEMLERSGGRQTVPQIFINGTHVGGCDDIHALDRAGKLDPLLAA</sequence>
<dbReference type="Gene3D" id="3.40.30.10">
    <property type="entry name" value="Glutaredoxin"/>
    <property type="match status" value="1"/>
</dbReference>
<name>A0A255YPF9_9SPHN</name>
<dbReference type="PROSITE" id="PS00195">
    <property type="entry name" value="GLUTAREDOXIN_1"/>
    <property type="match status" value="1"/>
</dbReference>
<dbReference type="PANTHER" id="PTHR45694">
    <property type="entry name" value="GLUTAREDOXIN 2"/>
    <property type="match status" value="1"/>
</dbReference>
<proteinExistence type="inferred from homology"/>
<keyword evidence="10" id="KW-1185">Reference proteome</keyword>
<dbReference type="GO" id="GO:0034599">
    <property type="term" value="P:cellular response to oxidative stress"/>
    <property type="evidence" value="ECO:0007669"/>
    <property type="project" value="TreeGrafter"/>
</dbReference>
<comment type="similarity">
    <text evidence="2 7">Belongs to the glutaredoxin family.</text>
</comment>
<evidence type="ECO:0000256" key="5">
    <source>
        <dbReference type="ARBA" id="ARBA00023157"/>
    </source>
</evidence>
<comment type="function">
    <text evidence="1 7">Has a glutathione-disulfide oxidoreductase activity in the presence of NADPH and glutathione reductase. Reduces low molecular weight disulfides and proteins.</text>
</comment>
<keyword evidence="7" id="KW-0963">Cytoplasm</keyword>
<dbReference type="GO" id="GO:0005737">
    <property type="term" value="C:cytoplasm"/>
    <property type="evidence" value="ECO:0007669"/>
    <property type="project" value="TreeGrafter"/>
</dbReference>
<dbReference type="RefSeq" id="WP_094473108.1">
    <property type="nucleotide sequence ID" value="NZ_NOXT01000094.1"/>
</dbReference>
<dbReference type="AlphaFoldDB" id="A0A255YPF9"/>
<dbReference type="FunFam" id="3.40.30.10:FF:000018">
    <property type="entry name" value="Glutaredoxin"/>
    <property type="match status" value="1"/>
</dbReference>
<dbReference type="Proteomes" id="UP000216991">
    <property type="component" value="Unassembled WGS sequence"/>
</dbReference>
<dbReference type="InterPro" id="IPR014025">
    <property type="entry name" value="Glutaredoxin_subgr"/>
</dbReference>
<evidence type="ECO:0000259" key="8">
    <source>
        <dbReference type="Pfam" id="PF00462"/>
    </source>
</evidence>
<keyword evidence="5" id="KW-1015">Disulfide bond</keyword>
<protein>
    <recommendedName>
        <fullName evidence="7">Glutaredoxin</fullName>
    </recommendedName>
</protein>
<dbReference type="CDD" id="cd03418">
    <property type="entry name" value="GRX_GRXb_1_3_like"/>
    <property type="match status" value="1"/>
</dbReference>
<dbReference type="OrthoDB" id="9814618at2"/>
<dbReference type="Pfam" id="PF00462">
    <property type="entry name" value="Glutaredoxin"/>
    <property type="match status" value="1"/>
</dbReference>
<dbReference type="PRINTS" id="PR00160">
    <property type="entry name" value="GLUTAREDOXIN"/>
</dbReference>
<dbReference type="NCBIfam" id="TIGR02181">
    <property type="entry name" value="GRX_bact"/>
    <property type="match status" value="1"/>
</dbReference>
<feature type="domain" description="Glutaredoxin" evidence="8">
    <location>
        <begin position="4"/>
        <end position="64"/>
    </location>
</feature>
<evidence type="ECO:0000256" key="4">
    <source>
        <dbReference type="ARBA" id="ARBA00022982"/>
    </source>
</evidence>
<dbReference type="InterPro" id="IPR011767">
    <property type="entry name" value="GLR_AS"/>
</dbReference>
<evidence type="ECO:0000256" key="7">
    <source>
        <dbReference type="RuleBase" id="RU364065"/>
    </source>
</evidence>